<reference evidence="2 3" key="1">
    <citation type="submission" date="2020-04" db="EMBL/GenBank/DDBJ databases">
        <title>A Flavivirga sp. nov.</title>
        <authorList>
            <person name="Sun X."/>
        </authorList>
    </citation>
    <scope>NUCLEOTIDE SEQUENCE [LARGE SCALE GENOMIC DNA]</scope>
    <source>
        <strain evidence="2 3">Y03</strain>
    </source>
</reference>
<evidence type="ECO:0000313" key="3">
    <source>
        <dbReference type="Proteomes" id="UP000746690"/>
    </source>
</evidence>
<comment type="caution">
    <text evidence="2">The sequence shown here is derived from an EMBL/GenBank/DDBJ whole genome shotgun (WGS) entry which is preliminary data.</text>
</comment>
<gene>
    <name evidence="2" type="ORF">HHX25_15800</name>
</gene>
<evidence type="ECO:0000259" key="1">
    <source>
        <dbReference type="Pfam" id="PF12706"/>
    </source>
</evidence>
<evidence type="ECO:0000313" key="2">
    <source>
        <dbReference type="EMBL" id="NMH88977.1"/>
    </source>
</evidence>
<protein>
    <submittedName>
        <fullName evidence="2">RNAse Z</fullName>
    </submittedName>
</protein>
<dbReference type="InterPro" id="IPR001279">
    <property type="entry name" value="Metallo-B-lactamas"/>
</dbReference>
<sequence>MNLTIHGYSTALFSTWYAIEELGVLFDAGDGLTANLLGKSGKIKHVFISHADRDHLTGLLQYNQLFGYLKPTIYFPKDAGSFKFLQSFFEDFDPHQKGTKWVALKNETEIKTKRNIIVKAIENKHIDVKGAIKSLSYKVYEEKNKLKAEFLRLSPNELIHLKKNKGDSFIREIKRNNILTYSGDTPIYDISVYDNCEVLVHEATFLRKDEVNLKANKNKHSSLEEVMEMVSQIHVQKLILGHFSSRYDQTEIDSEIKRLIKLYNIKIPVYRIPVGACVKDILNTNTVN</sequence>
<dbReference type="Gene3D" id="3.60.15.10">
    <property type="entry name" value="Ribonuclease Z/Hydroxyacylglutathione hydrolase-like"/>
    <property type="match status" value="1"/>
</dbReference>
<organism evidence="2 3">
    <name type="scientific">Flavivirga algicola</name>
    <dbReference type="NCBI Taxonomy" id="2729136"/>
    <lineage>
        <taxon>Bacteria</taxon>
        <taxon>Pseudomonadati</taxon>
        <taxon>Bacteroidota</taxon>
        <taxon>Flavobacteriia</taxon>
        <taxon>Flavobacteriales</taxon>
        <taxon>Flavobacteriaceae</taxon>
        <taxon>Flavivirga</taxon>
    </lineage>
</organism>
<dbReference type="InterPro" id="IPR036866">
    <property type="entry name" value="RibonucZ/Hydroxyglut_hydro"/>
</dbReference>
<dbReference type="RefSeq" id="WP_169675500.1">
    <property type="nucleotide sequence ID" value="NZ_JABBHF010000009.1"/>
</dbReference>
<name>A0ABX1RZH0_9FLAO</name>
<dbReference type="Pfam" id="PF12706">
    <property type="entry name" value="Lactamase_B_2"/>
    <property type="match status" value="1"/>
</dbReference>
<accession>A0ABX1RZH0</accession>
<dbReference type="PANTHER" id="PTHR46504">
    <property type="entry name" value="TRNASE Z TRZ1"/>
    <property type="match status" value="1"/>
</dbReference>
<dbReference type="PANTHER" id="PTHR46504:SF2">
    <property type="entry name" value="TRNASE Z TRZ1"/>
    <property type="match status" value="1"/>
</dbReference>
<dbReference type="EMBL" id="JABBHF010000009">
    <property type="protein sequence ID" value="NMH88977.1"/>
    <property type="molecule type" value="Genomic_DNA"/>
</dbReference>
<feature type="domain" description="Metallo-beta-lactamase" evidence="1">
    <location>
        <begin position="24"/>
        <end position="243"/>
    </location>
</feature>
<dbReference type="Proteomes" id="UP000746690">
    <property type="component" value="Unassembled WGS sequence"/>
</dbReference>
<keyword evidence="3" id="KW-1185">Reference proteome</keyword>
<proteinExistence type="predicted"/>
<dbReference type="SUPFAM" id="SSF56281">
    <property type="entry name" value="Metallo-hydrolase/oxidoreductase"/>
    <property type="match status" value="1"/>
</dbReference>